<keyword evidence="6 7" id="KW-0472">Membrane</keyword>
<dbReference type="GO" id="GO:0005886">
    <property type="term" value="C:plasma membrane"/>
    <property type="evidence" value="ECO:0007669"/>
    <property type="project" value="UniProtKB-SubCell"/>
</dbReference>
<dbReference type="PANTHER" id="PTHR30269">
    <property type="entry name" value="TRANSMEMBRANE PROTEIN YFCA"/>
    <property type="match status" value="1"/>
</dbReference>
<organism evidence="8">
    <name type="scientific">hydrothermal vent metagenome</name>
    <dbReference type="NCBI Taxonomy" id="652676"/>
    <lineage>
        <taxon>unclassified sequences</taxon>
        <taxon>metagenomes</taxon>
        <taxon>ecological metagenomes</taxon>
    </lineage>
</organism>
<protein>
    <recommendedName>
        <fullName evidence="9">Membrane transporter protein</fullName>
    </recommendedName>
</protein>
<name>A0A160TQQ3_9ZZZZ</name>
<evidence type="ECO:0000256" key="3">
    <source>
        <dbReference type="ARBA" id="ARBA00022475"/>
    </source>
</evidence>
<feature type="transmembrane region" description="Helical" evidence="7">
    <location>
        <begin position="195"/>
        <end position="214"/>
    </location>
</feature>
<evidence type="ECO:0000256" key="6">
    <source>
        <dbReference type="ARBA" id="ARBA00023136"/>
    </source>
</evidence>
<feature type="transmembrane region" description="Helical" evidence="7">
    <location>
        <begin position="226"/>
        <end position="249"/>
    </location>
</feature>
<dbReference type="PANTHER" id="PTHR30269:SF37">
    <property type="entry name" value="MEMBRANE TRANSPORTER PROTEIN"/>
    <property type="match status" value="1"/>
</dbReference>
<evidence type="ECO:0000313" key="8">
    <source>
        <dbReference type="EMBL" id="CUS46089.1"/>
    </source>
</evidence>
<gene>
    <name evidence="8" type="ORF">MGWOODY_Smn1667</name>
</gene>
<feature type="transmembrane region" description="Helical" evidence="7">
    <location>
        <begin position="68"/>
        <end position="87"/>
    </location>
</feature>
<dbReference type="InterPro" id="IPR052017">
    <property type="entry name" value="TSUP"/>
</dbReference>
<feature type="transmembrane region" description="Helical" evidence="7">
    <location>
        <begin position="93"/>
        <end position="112"/>
    </location>
</feature>
<feature type="transmembrane region" description="Helical" evidence="7">
    <location>
        <begin position="25"/>
        <end position="47"/>
    </location>
</feature>
<evidence type="ECO:0008006" key="9">
    <source>
        <dbReference type="Google" id="ProtNLM"/>
    </source>
</evidence>
<evidence type="ECO:0000256" key="4">
    <source>
        <dbReference type="ARBA" id="ARBA00022692"/>
    </source>
</evidence>
<reference evidence="8" key="1">
    <citation type="submission" date="2015-10" db="EMBL/GenBank/DDBJ databases">
        <authorList>
            <person name="Gilbert D.G."/>
        </authorList>
    </citation>
    <scope>NUCLEOTIDE SEQUENCE</scope>
</reference>
<feature type="transmembrane region" description="Helical" evidence="7">
    <location>
        <begin position="132"/>
        <end position="154"/>
    </location>
</feature>
<keyword evidence="4 7" id="KW-0812">Transmembrane</keyword>
<keyword evidence="2" id="KW-0813">Transport</keyword>
<dbReference type="EMBL" id="CZQE01000337">
    <property type="protein sequence ID" value="CUS46089.1"/>
    <property type="molecule type" value="Genomic_DNA"/>
</dbReference>
<evidence type="ECO:0000256" key="2">
    <source>
        <dbReference type="ARBA" id="ARBA00022448"/>
    </source>
</evidence>
<evidence type="ECO:0000256" key="5">
    <source>
        <dbReference type="ARBA" id="ARBA00022989"/>
    </source>
</evidence>
<accession>A0A160TQQ3</accession>
<comment type="subcellular location">
    <subcellularLocation>
        <location evidence="1">Cell membrane</location>
        <topology evidence="1">Multi-pass membrane protein</topology>
    </subcellularLocation>
</comment>
<dbReference type="AlphaFoldDB" id="A0A160TQQ3"/>
<keyword evidence="5 7" id="KW-1133">Transmembrane helix</keyword>
<evidence type="ECO:0000256" key="7">
    <source>
        <dbReference type="SAM" id="Phobius"/>
    </source>
</evidence>
<keyword evidence="3" id="KW-1003">Cell membrane</keyword>
<dbReference type="InterPro" id="IPR002781">
    <property type="entry name" value="TM_pro_TauE-like"/>
</dbReference>
<evidence type="ECO:0000256" key="1">
    <source>
        <dbReference type="ARBA" id="ARBA00004651"/>
    </source>
</evidence>
<feature type="transmembrane region" description="Helical" evidence="7">
    <location>
        <begin position="174"/>
        <end position="190"/>
    </location>
</feature>
<proteinExistence type="predicted"/>
<dbReference type="Pfam" id="PF01925">
    <property type="entry name" value="TauE"/>
    <property type="match status" value="1"/>
</dbReference>
<sequence>MLIAFLFAAALVAFAISTVAGGGAGLILMPILALLVPTAEVPAALSLGTAASSVSRTFVFWRSVRWDIVRLFVPIALPFAALGVWLLSWFDPVYVKLILGIFLVANLLLLFIPKFLSARPRSRRVSARSVRLIGAAAGLLSGFTGQVGLLFNRFYLRMGMEKSEIVATRALNELLLHVLKIVLYAGLGLLTARSLMAGAVVAIAALAASFLMKWGMPYIREHHFHLAGNVAMAVAGVSMMASAAPVVLLKNHAGVRYHTSPAEAEVHAFWGSRHYSLIWNDRRGIGVEKGLSLTKLARRYGNVIPAAAYGTFIVAASKVEWIDGEQLELHYAARNRRWKTVLDLED</sequence>